<comment type="caution">
    <text evidence="1">The sequence shown here is derived from an EMBL/GenBank/DDBJ whole genome shotgun (WGS) entry which is preliminary data.</text>
</comment>
<accession>A0ACC0UW45</accession>
<organism evidence="1 2">
    <name type="scientific">Trichothecium roseum</name>
    <dbReference type="NCBI Taxonomy" id="47278"/>
    <lineage>
        <taxon>Eukaryota</taxon>
        <taxon>Fungi</taxon>
        <taxon>Dikarya</taxon>
        <taxon>Ascomycota</taxon>
        <taxon>Pezizomycotina</taxon>
        <taxon>Sordariomycetes</taxon>
        <taxon>Hypocreomycetidae</taxon>
        <taxon>Hypocreales</taxon>
        <taxon>Hypocreales incertae sedis</taxon>
        <taxon>Trichothecium</taxon>
    </lineage>
</organism>
<name>A0ACC0UW45_9HYPO</name>
<dbReference type="EMBL" id="CM047945">
    <property type="protein sequence ID" value="KAI9898332.1"/>
    <property type="molecule type" value="Genomic_DNA"/>
</dbReference>
<reference evidence="1" key="1">
    <citation type="submission" date="2022-10" db="EMBL/GenBank/DDBJ databases">
        <title>Complete Genome of Trichothecium roseum strain YXFP-22015, a Plant Pathogen Isolated from Citrus.</title>
        <authorList>
            <person name="Wang Y."/>
            <person name="Zhu L."/>
        </authorList>
    </citation>
    <scope>NUCLEOTIDE SEQUENCE</scope>
    <source>
        <strain evidence="1">YXFP-22015</strain>
    </source>
</reference>
<keyword evidence="2" id="KW-1185">Reference proteome</keyword>
<dbReference type="Proteomes" id="UP001163324">
    <property type="component" value="Chromosome 6"/>
</dbReference>
<proteinExistence type="predicted"/>
<evidence type="ECO:0000313" key="2">
    <source>
        <dbReference type="Proteomes" id="UP001163324"/>
    </source>
</evidence>
<protein>
    <submittedName>
        <fullName evidence="1">Uncharacterized protein</fullName>
    </submittedName>
</protein>
<sequence>MEDPMAASTEQPDNEKVELNDLGKLALKFVRFGGTASQNVMEGLSDMSIYNWIRLIMVVGGYILFRPYVIRIMSGKAVSKMERDDAIAKAAEAELSPNDLRGSGKRTAPEEDEDVHEGEGTGADWGQKARTRQRQFLKNMMEAEERRQQEEEDDKDIADLLED</sequence>
<evidence type="ECO:0000313" key="1">
    <source>
        <dbReference type="EMBL" id="KAI9898332.1"/>
    </source>
</evidence>
<gene>
    <name evidence="1" type="ORF">N3K66_006692</name>
</gene>